<name>U1RTT3_9ACTO</name>
<evidence type="ECO:0000313" key="2">
    <source>
        <dbReference type="EMBL" id="ERH23058.1"/>
    </source>
</evidence>
<dbReference type="Proteomes" id="UP000016498">
    <property type="component" value="Unassembled WGS sequence"/>
</dbReference>
<dbReference type="HOGENOM" id="CLU_3131376_0_0_11"/>
<comment type="caution">
    <text evidence="2">The sequence shown here is derived from an EMBL/GenBank/DDBJ whole genome shotgun (WGS) entry which is preliminary data.</text>
</comment>
<accession>U1RTT3</accession>
<organism evidence="2 3">
    <name type="scientific">Actinomyces johnsonii F0510</name>
    <dbReference type="NCBI Taxonomy" id="1227262"/>
    <lineage>
        <taxon>Bacteria</taxon>
        <taxon>Bacillati</taxon>
        <taxon>Actinomycetota</taxon>
        <taxon>Actinomycetes</taxon>
        <taxon>Actinomycetales</taxon>
        <taxon>Actinomycetaceae</taxon>
        <taxon>Actinomyces</taxon>
    </lineage>
</organism>
<protein>
    <submittedName>
        <fullName evidence="2">Uncharacterized protein</fullName>
    </submittedName>
</protein>
<dbReference type="EMBL" id="AWSD01000034">
    <property type="protein sequence ID" value="ERH23058.1"/>
    <property type="molecule type" value="Genomic_DNA"/>
</dbReference>
<sequence>MAGSLPAPDREIISPWSASGAGPPALLIPGYEIPARASGARRHGGTVRA</sequence>
<feature type="region of interest" description="Disordered" evidence="1">
    <location>
        <begin position="1"/>
        <end position="21"/>
    </location>
</feature>
<dbReference type="AlphaFoldDB" id="U1RTT3"/>
<reference evidence="2 3" key="1">
    <citation type="submission" date="2013-06" db="EMBL/GenBank/DDBJ databases">
        <authorList>
            <person name="Weinstock G."/>
            <person name="Sodergren E."/>
            <person name="Lobos E.A."/>
            <person name="Fulton L."/>
            <person name="Fulton R."/>
            <person name="Courtney L."/>
            <person name="Fronick C."/>
            <person name="O'Laughlin M."/>
            <person name="Godfrey J."/>
            <person name="Wilson R.M."/>
            <person name="Miner T."/>
            <person name="Farmer C."/>
            <person name="Delehaunty K."/>
            <person name="Cordes M."/>
            <person name="Minx P."/>
            <person name="Tomlinson C."/>
            <person name="Chen J."/>
            <person name="Wollam A."/>
            <person name="Pepin K.H."/>
            <person name="Bhonagiri V."/>
            <person name="Zhang X."/>
            <person name="Warren W."/>
            <person name="Mitreva M."/>
            <person name="Mardis E.R."/>
            <person name="Wilson R.K."/>
        </authorList>
    </citation>
    <scope>NUCLEOTIDE SEQUENCE [LARGE SCALE GENOMIC DNA]</scope>
    <source>
        <strain evidence="2 3">F0510</strain>
    </source>
</reference>
<gene>
    <name evidence="2" type="ORF">HMPREF1549_00290</name>
</gene>
<proteinExistence type="predicted"/>
<evidence type="ECO:0000313" key="3">
    <source>
        <dbReference type="Proteomes" id="UP000016498"/>
    </source>
</evidence>
<evidence type="ECO:0000256" key="1">
    <source>
        <dbReference type="SAM" id="MobiDB-lite"/>
    </source>
</evidence>